<evidence type="ECO:0000313" key="1">
    <source>
        <dbReference type="EMBL" id="CAB4143906.1"/>
    </source>
</evidence>
<accession>A0A6J5PCN8</accession>
<name>A0A6J5PCN8_9CAUD</name>
<organism evidence="2">
    <name type="scientific">uncultured Caudovirales phage</name>
    <dbReference type="NCBI Taxonomy" id="2100421"/>
    <lineage>
        <taxon>Viruses</taxon>
        <taxon>Duplodnaviria</taxon>
        <taxon>Heunggongvirae</taxon>
        <taxon>Uroviricota</taxon>
        <taxon>Caudoviricetes</taxon>
        <taxon>Peduoviridae</taxon>
        <taxon>Maltschvirus</taxon>
        <taxon>Maltschvirus maltsch</taxon>
    </lineage>
</organism>
<dbReference type="EMBL" id="LR796845">
    <property type="protein sequence ID" value="CAB4169680.1"/>
    <property type="molecule type" value="Genomic_DNA"/>
</dbReference>
<evidence type="ECO:0000313" key="3">
    <source>
        <dbReference type="EMBL" id="CAB4196387.1"/>
    </source>
</evidence>
<dbReference type="EMBL" id="LR797240">
    <property type="protein sequence ID" value="CAB4196387.1"/>
    <property type="molecule type" value="Genomic_DNA"/>
</dbReference>
<evidence type="ECO:0000313" key="2">
    <source>
        <dbReference type="EMBL" id="CAB4169680.1"/>
    </source>
</evidence>
<reference evidence="2" key="1">
    <citation type="submission" date="2020-05" db="EMBL/GenBank/DDBJ databases">
        <authorList>
            <person name="Chiriac C."/>
            <person name="Salcher M."/>
            <person name="Ghai R."/>
            <person name="Kavagutti S V."/>
        </authorList>
    </citation>
    <scope>NUCLEOTIDE SEQUENCE</scope>
</reference>
<gene>
    <name evidence="3" type="ORF">UFOVP1296_85</name>
    <name evidence="1" type="ORF">UFOVP471_8</name>
    <name evidence="2" type="ORF">UFOVP890_85</name>
</gene>
<proteinExistence type="predicted"/>
<protein>
    <submittedName>
        <fullName evidence="2">Uncharacterized protein</fullName>
    </submittedName>
</protein>
<dbReference type="EMBL" id="LR796438">
    <property type="protein sequence ID" value="CAB4143906.1"/>
    <property type="molecule type" value="Genomic_DNA"/>
</dbReference>
<sequence length="82" mass="9164">MSSSVNIHPQRGTSSVKPNGVIKTTIQSYQRADGTVWYSVDFYMADEDDNGKGTVVTFFPDMDAYHLDEAFPEALWTNPITT</sequence>